<evidence type="ECO:0000313" key="3">
    <source>
        <dbReference type="EMBL" id="KKL27866.1"/>
    </source>
</evidence>
<dbReference type="InterPro" id="IPR004143">
    <property type="entry name" value="BPL_LPL_catalytic"/>
</dbReference>
<proteinExistence type="predicted"/>
<dbReference type="InterPro" id="IPR004408">
    <property type="entry name" value="Biotin_CoA_COase_ligase"/>
</dbReference>
<organism evidence="3">
    <name type="scientific">marine sediment metagenome</name>
    <dbReference type="NCBI Taxonomy" id="412755"/>
    <lineage>
        <taxon>unclassified sequences</taxon>
        <taxon>metagenomes</taxon>
        <taxon>ecological metagenomes</taxon>
    </lineage>
</organism>
<dbReference type="EMBL" id="LAZR01035306">
    <property type="protein sequence ID" value="KKL27866.1"/>
    <property type="molecule type" value="Genomic_DNA"/>
</dbReference>
<sequence>MHLIKLDATDSTNAYLRRLLLSTVPEDYTVVSAKQQTQGRGQMGTHWESEMDKNLTFSLLRRDLSIPADQGFILNICVSMALYAVLHRIKLPDLSIKWPNDILSGTSKIAGILIENKIQGPEI</sequence>
<dbReference type="Pfam" id="PF03099">
    <property type="entry name" value="BPL_LplA_LipB"/>
    <property type="match status" value="1"/>
</dbReference>
<dbReference type="AlphaFoldDB" id="A0A0F9EDE3"/>
<dbReference type="PANTHER" id="PTHR12835">
    <property type="entry name" value="BIOTIN PROTEIN LIGASE"/>
    <property type="match status" value="1"/>
</dbReference>
<feature type="domain" description="BPL/LPL catalytic" evidence="2">
    <location>
        <begin position="8"/>
        <end position="119"/>
    </location>
</feature>
<dbReference type="CDD" id="cd16442">
    <property type="entry name" value="BPL"/>
    <property type="match status" value="1"/>
</dbReference>
<comment type="caution">
    <text evidence="3">The sequence shown here is derived from an EMBL/GenBank/DDBJ whole genome shotgun (WGS) entry which is preliminary data.</text>
</comment>
<dbReference type="Gene3D" id="3.30.930.10">
    <property type="entry name" value="Bira Bifunctional Protein, Domain 2"/>
    <property type="match status" value="1"/>
</dbReference>
<dbReference type="PANTHER" id="PTHR12835:SF5">
    <property type="entry name" value="BIOTIN--PROTEIN LIGASE"/>
    <property type="match status" value="1"/>
</dbReference>
<reference evidence="3" key="1">
    <citation type="journal article" date="2015" name="Nature">
        <title>Complex archaea that bridge the gap between prokaryotes and eukaryotes.</title>
        <authorList>
            <person name="Spang A."/>
            <person name="Saw J.H."/>
            <person name="Jorgensen S.L."/>
            <person name="Zaremba-Niedzwiedzka K."/>
            <person name="Martijn J."/>
            <person name="Lind A.E."/>
            <person name="van Eijk R."/>
            <person name="Schleper C."/>
            <person name="Guy L."/>
            <person name="Ettema T.J."/>
        </authorList>
    </citation>
    <scope>NUCLEOTIDE SEQUENCE</scope>
</reference>
<dbReference type="SUPFAM" id="SSF55681">
    <property type="entry name" value="Class II aaRS and biotin synthetases"/>
    <property type="match status" value="1"/>
</dbReference>
<dbReference type="GO" id="GO:0005737">
    <property type="term" value="C:cytoplasm"/>
    <property type="evidence" value="ECO:0007669"/>
    <property type="project" value="TreeGrafter"/>
</dbReference>
<name>A0A0F9EDE3_9ZZZZ</name>
<evidence type="ECO:0000259" key="2">
    <source>
        <dbReference type="Pfam" id="PF03099"/>
    </source>
</evidence>
<keyword evidence="1" id="KW-0436">Ligase</keyword>
<dbReference type="InterPro" id="IPR045864">
    <property type="entry name" value="aa-tRNA-synth_II/BPL/LPL"/>
</dbReference>
<accession>A0A0F9EDE3</accession>
<gene>
    <name evidence="3" type="ORF">LCGC14_2380850</name>
</gene>
<dbReference type="GO" id="GO:0004077">
    <property type="term" value="F:biotin--[biotin carboxyl-carrier protein] ligase activity"/>
    <property type="evidence" value="ECO:0007669"/>
    <property type="project" value="InterPro"/>
</dbReference>
<protein>
    <recommendedName>
        <fullName evidence="2">BPL/LPL catalytic domain-containing protein</fullName>
    </recommendedName>
</protein>
<feature type="non-terminal residue" evidence="3">
    <location>
        <position position="123"/>
    </location>
</feature>
<dbReference type="NCBIfam" id="TIGR00121">
    <property type="entry name" value="birA_ligase"/>
    <property type="match status" value="1"/>
</dbReference>
<evidence type="ECO:0000256" key="1">
    <source>
        <dbReference type="ARBA" id="ARBA00022598"/>
    </source>
</evidence>